<keyword evidence="1" id="KW-0472">Membrane</keyword>
<dbReference type="PANTHER" id="PTHR46079">
    <property type="entry name" value="FERM DOMAIN-CONTAINING PROTEIN 4"/>
    <property type="match status" value="1"/>
</dbReference>
<dbReference type="SMART" id="SM01196">
    <property type="entry name" value="FERM_C"/>
    <property type="match status" value="1"/>
</dbReference>
<dbReference type="Pfam" id="PF09380">
    <property type="entry name" value="FERM_C"/>
    <property type="match status" value="1"/>
</dbReference>
<evidence type="ECO:0000313" key="3">
    <source>
        <dbReference type="EMBL" id="KAF6020966.1"/>
    </source>
</evidence>
<dbReference type="FunFam" id="3.10.20.90:FF:000019">
    <property type="entry name" value="FERM domain containing 4A"/>
    <property type="match status" value="1"/>
</dbReference>
<evidence type="ECO:0000313" key="4">
    <source>
        <dbReference type="Proteomes" id="UP000593567"/>
    </source>
</evidence>
<sequence length="509" mass="59016">MAENHKVQVVLLDDRKLTFNVQPKMYTCDLFDIVSSHFNLKEKEYFGLYYLDESSNQQWLQTDRKVLDHDLSKKTDPILLYFAVRFYIENMYYLQDSVSVELYYMQARQSVYKGVIECDSSTVFELAAYALQIAQGSLIRDGQVREALKKVPVFPASTFSDHPSIQYCEDQVLKRYYAINGITRGQAMVSYMSVVEKLPTYGIHYYEVKNKQGISSWLGLSFKGIAQFDYSDKRVARKVFPWKYLENLYFRDKKFSIEVHDPKRVSVSRRTFGPSNVNVYAWFTNKPQLTKCIWSMAVCQHQFFLDRLQNKSTLMIKRCPNVIADELSLPRTQSLQTLNHMNSHVSLQESALNTLNMSKTGSSKSTTESYCWYFISSCIDKLVHIRQPYSLLTILSTHYTLYSLYSLLTILSTHYTLYSLYSLLTILSTHYTLYSLYSLLTILSTHSTLYSLYSLLTTLSAGHAAFITAAELLTIIIMLQGKKTTTLRREMFISWFSVHLVDSVVDFSQ</sequence>
<proteinExistence type="predicted"/>
<dbReference type="PROSITE" id="PS00661">
    <property type="entry name" value="FERM_2"/>
    <property type="match status" value="1"/>
</dbReference>
<dbReference type="GO" id="GO:0005923">
    <property type="term" value="C:bicellular tight junction"/>
    <property type="evidence" value="ECO:0007669"/>
    <property type="project" value="TreeGrafter"/>
</dbReference>
<dbReference type="PANTHER" id="PTHR46079:SF2">
    <property type="entry name" value="FERM DOMAIN-CONTAINING PROTEIN"/>
    <property type="match status" value="1"/>
</dbReference>
<dbReference type="EMBL" id="VXIV02003140">
    <property type="protein sequence ID" value="KAF6020966.1"/>
    <property type="molecule type" value="Genomic_DNA"/>
</dbReference>
<dbReference type="CDD" id="cd14473">
    <property type="entry name" value="FERM_B-lobe"/>
    <property type="match status" value="1"/>
</dbReference>
<dbReference type="PRINTS" id="PR00935">
    <property type="entry name" value="BAND41"/>
</dbReference>
<reference evidence="3" key="1">
    <citation type="submission" date="2020-06" db="EMBL/GenBank/DDBJ databases">
        <title>Draft genome of Bugula neritina, a colonial animal packing powerful symbionts and potential medicines.</title>
        <authorList>
            <person name="Rayko M."/>
        </authorList>
    </citation>
    <scope>NUCLEOTIDE SEQUENCE [LARGE SCALE GENOMIC DNA]</scope>
    <source>
        <strain evidence="3">Kwan_BN1</strain>
    </source>
</reference>
<dbReference type="CDD" id="cd17103">
    <property type="entry name" value="FERM_F1_FRMD4"/>
    <property type="match status" value="1"/>
</dbReference>
<dbReference type="OrthoDB" id="10063592at2759"/>
<dbReference type="PRINTS" id="PR00661">
    <property type="entry name" value="ERMFAMILY"/>
</dbReference>
<keyword evidence="1" id="KW-1133">Transmembrane helix</keyword>
<dbReference type="AlphaFoldDB" id="A0A7J7J5N8"/>
<dbReference type="SUPFAM" id="SSF54236">
    <property type="entry name" value="Ubiquitin-like"/>
    <property type="match status" value="1"/>
</dbReference>
<dbReference type="PROSITE" id="PS50057">
    <property type="entry name" value="FERM_3"/>
    <property type="match status" value="1"/>
</dbReference>
<name>A0A7J7J5N8_BUGNE</name>
<comment type="caution">
    <text evidence="3">The sequence shown here is derived from an EMBL/GenBank/DDBJ whole genome shotgun (WGS) entry which is preliminary data.</text>
</comment>
<dbReference type="InterPro" id="IPR029071">
    <property type="entry name" value="Ubiquitin-like_domsf"/>
</dbReference>
<dbReference type="Gene3D" id="1.20.80.10">
    <property type="match status" value="1"/>
</dbReference>
<gene>
    <name evidence="3" type="ORF">EB796_020769</name>
</gene>
<feature type="domain" description="FERM" evidence="2">
    <location>
        <begin position="5"/>
        <end position="308"/>
    </location>
</feature>
<dbReference type="InterPro" id="IPR019749">
    <property type="entry name" value="Band_41_domain"/>
</dbReference>
<dbReference type="InterPro" id="IPR000798">
    <property type="entry name" value="Ez/rad/moesin-like"/>
</dbReference>
<dbReference type="Proteomes" id="UP000593567">
    <property type="component" value="Unassembled WGS sequence"/>
</dbReference>
<dbReference type="InterPro" id="IPR019748">
    <property type="entry name" value="FERM_central"/>
</dbReference>
<dbReference type="InterPro" id="IPR041785">
    <property type="entry name" value="FRMD4A/B_FERM_C"/>
</dbReference>
<dbReference type="CDD" id="cd13191">
    <property type="entry name" value="FERM_C_FRMD4A_FRMD4B"/>
    <property type="match status" value="1"/>
</dbReference>
<dbReference type="SUPFAM" id="SSF47031">
    <property type="entry name" value="Second domain of FERM"/>
    <property type="match status" value="1"/>
</dbReference>
<accession>A0A7J7J5N8</accession>
<protein>
    <submittedName>
        <fullName evidence="3">FRMD4A</fullName>
    </submittedName>
</protein>
<dbReference type="SMART" id="SM00295">
    <property type="entry name" value="B41"/>
    <property type="match status" value="1"/>
</dbReference>
<dbReference type="InterPro" id="IPR018979">
    <property type="entry name" value="FERM_N"/>
</dbReference>
<dbReference type="InterPro" id="IPR047176">
    <property type="entry name" value="FRMD4A/B"/>
</dbReference>
<dbReference type="InterPro" id="IPR035963">
    <property type="entry name" value="FERM_2"/>
</dbReference>
<dbReference type="InterPro" id="IPR000299">
    <property type="entry name" value="FERM_domain"/>
</dbReference>
<dbReference type="GO" id="GO:0008092">
    <property type="term" value="F:cytoskeletal protein binding"/>
    <property type="evidence" value="ECO:0007669"/>
    <property type="project" value="InterPro"/>
</dbReference>
<dbReference type="InterPro" id="IPR019747">
    <property type="entry name" value="FERM_CS"/>
</dbReference>
<dbReference type="Pfam" id="PF09379">
    <property type="entry name" value="FERM_N"/>
    <property type="match status" value="1"/>
</dbReference>
<organism evidence="3 4">
    <name type="scientific">Bugula neritina</name>
    <name type="common">Brown bryozoan</name>
    <name type="synonym">Sertularia neritina</name>
    <dbReference type="NCBI Taxonomy" id="10212"/>
    <lineage>
        <taxon>Eukaryota</taxon>
        <taxon>Metazoa</taxon>
        <taxon>Spiralia</taxon>
        <taxon>Lophotrochozoa</taxon>
        <taxon>Bryozoa</taxon>
        <taxon>Gymnolaemata</taxon>
        <taxon>Cheilostomatida</taxon>
        <taxon>Flustrina</taxon>
        <taxon>Buguloidea</taxon>
        <taxon>Bugulidae</taxon>
        <taxon>Bugula</taxon>
    </lineage>
</organism>
<dbReference type="GO" id="GO:0090162">
    <property type="term" value="P:establishment of epithelial cell polarity"/>
    <property type="evidence" value="ECO:0007669"/>
    <property type="project" value="InterPro"/>
</dbReference>
<feature type="transmembrane region" description="Helical" evidence="1">
    <location>
        <begin position="452"/>
        <end position="479"/>
    </location>
</feature>
<dbReference type="InterPro" id="IPR018980">
    <property type="entry name" value="FERM_PH-like_C"/>
</dbReference>
<dbReference type="InterPro" id="IPR014352">
    <property type="entry name" value="FERM/acyl-CoA-bd_prot_sf"/>
</dbReference>
<evidence type="ECO:0000259" key="2">
    <source>
        <dbReference type="PROSITE" id="PS50057"/>
    </source>
</evidence>
<feature type="transmembrane region" description="Helical" evidence="1">
    <location>
        <begin position="389"/>
        <end position="408"/>
    </location>
</feature>
<dbReference type="Gene3D" id="2.30.29.30">
    <property type="entry name" value="Pleckstrin-homology domain (PH domain)/Phosphotyrosine-binding domain (PTB)"/>
    <property type="match status" value="1"/>
</dbReference>
<keyword evidence="4" id="KW-1185">Reference proteome</keyword>
<dbReference type="SUPFAM" id="SSF50729">
    <property type="entry name" value="PH domain-like"/>
    <property type="match status" value="1"/>
</dbReference>
<dbReference type="PROSITE" id="PS00660">
    <property type="entry name" value="FERM_1"/>
    <property type="match status" value="1"/>
</dbReference>
<dbReference type="Gene3D" id="3.10.20.90">
    <property type="entry name" value="Phosphatidylinositol 3-kinase Catalytic Subunit, Chain A, domain 1"/>
    <property type="match status" value="1"/>
</dbReference>
<dbReference type="GO" id="GO:0005912">
    <property type="term" value="C:adherens junction"/>
    <property type="evidence" value="ECO:0007669"/>
    <property type="project" value="TreeGrafter"/>
</dbReference>
<dbReference type="Pfam" id="PF00373">
    <property type="entry name" value="FERM_M"/>
    <property type="match status" value="1"/>
</dbReference>
<keyword evidence="1" id="KW-0812">Transmembrane</keyword>
<evidence type="ECO:0000256" key="1">
    <source>
        <dbReference type="SAM" id="Phobius"/>
    </source>
</evidence>
<feature type="transmembrane region" description="Helical" evidence="1">
    <location>
        <begin position="420"/>
        <end position="440"/>
    </location>
</feature>
<dbReference type="InterPro" id="IPR011993">
    <property type="entry name" value="PH-like_dom_sf"/>
</dbReference>